<proteinExistence type="predicted"/>
<keyword evidence="2" id="KW-1185">Reference proteome</keyword>
<comment type="caution">
    <text evidence="1">The sequence shown here is derived from an EMBL/GenBank/DDBJ whole genome shotgun (WGS) entry which is preliminary data.</text>
</comment>
<evidence type="ECO:0000313" key="1">
    <source>
        <dbReference type="EMBL" id="CCM77031.1"/>
    </source>
</evidence>
<gene>
    <name evidence="1" type="ORF">BN77_4075</name>
</gene>
<name>K0PKP3_9HYPH</name>
<dbReference type="Proteomes" id="UP000009319">
    <property type="component" value="Unassembled WGS sequence"/>
</dbReference>
<protein>
    <submittedName>
        <fullName evidence="1">Uncharacterized protein</fullName>
    </submittedName>
</protein>
<accession>K0PKP3</accession>
<dbReference type="HOGENOM" id="CLU_3347775_0_0_5"/>
<reference evidence="1 2" key="1">
    <citation type="journal article" date="2013" name="Genome Announc.">
        <title>Draft Genome Sequence of Rhizobium mesoamericanum STM3625, a Nitrogen-Fixing Symbiont of Mimosa pudica Isolated in French Guiana (South America).</title>
        <authorList>
            <person name="Moulin L."/>
            <person name="Mornico D."/>
            <person name="Melkonian R."/>
            <person name="Klonowska A."/>
        </authorList>
    </citation>
    <scope>NUCLEOTIDE SEQUENCE [LARGE SCALE GENOMIC DNA]</scope>
    <source>
        <strain evidence="1 2">STM3625</strain>
    </source>
</reference>
<evidence type="ECO:0000313" key="2">
    <source>
        <dbReference type="Proteomes" id="UP000009319"/>
    </source>
</evidence>
<organism evidence="1 2">
    <name type="scientific">Rhizobium mesoamericanum STM3625</name>
    <dbReference type="NCBI Taxonomy" id="1211777"/>
    <lineage>
        <taxon>Bacteria</taxon>
        <taxon>Pseudomonadati</taxon>
        <taxon>Pseudomonadota</taxon>
        <taxon>Alphaproteobacteria</taxon>
        <taxon>Hyphomicrobiales</taxon>
        <taxon>Rhizobiaceae</taxon>
        <taxon>Rhizobium/Agrobacterium group</taxon>
        <taxon>Rhizobium</taxon>
    </lineage>
</organism>
<sequence>MVFNVNRVIAKDYSTVSAALLAALLIEIYRAVVGGSQ</sequence>
<dbReference type="AlphaFoldDB" id="K0PKP3"/>
<dbReference type="EMBL" id="CANI01000028">
    <property type="protein sequence ID" value="CCM77031.1"/>
    <property type="molecule type" value="Genomic_DNA"/>
</dbReference>